<proteinExistence type="predicted"/>
<sequence length="320" mass="35660">MTIQDIALKSIEGFHVGGERVYMDGFPEQLMTKVPGAAPIRVSMNGHHMVGQMYCQRYTQSNPRSPYPLVFLHGGGLTGACWENTPDGRPGWLTFFLKARYDACLCDAFERGRASWPAYPEILAGKPEHRTLDAVWHHFRFGPASSYCAEAREEQAYPGQQFPVEHLDVFGQQFVPRWAGTDHRALAGYRALLEKIGPCVLIGHSQGAYYALQLAQEFAGTVKGVVAIEPSAVPELSKSVLTLPPHLAIWGDFIRDKSVMWESYLHRCEAYFEQLQNKSVDSRVLELPTVGVSGNSHMLMMDANSNQVAGMIDEWLVSLA</sequence>
<evidence type="ECO:0000259" key="1">
    <source>
        <dbReference type="Pfam" id="PF12697"/>
    </source>
</evidence>
<dbReference type="Gene3D" id="3.40.50.1820">
    <property type="entry name" value="alpha/beta hydrolase"/>
    <property type="match status" value="1"/>
</dbReference>
<feature type="domain" description="AB hydrolase-1" evidence="1">
    <location>
        <begin position="69"/>
        <end position="262"/>
    </location>
</feature>
<protein>
    <submittedName>
        <fullName evidence="2">Alpha/beta fold hydrolase</fullName>
    </submittedName>
</protein>
<dbReference type="SUPFAM" id="SSF53474">
    <property type="entry name" value="alpha/beta-Hydrolases"/>
    <property type="match status" value="1"/>
</dbReference>
<dbReference type="Pfam" id="PF12697">
    <property type="entry name" value="Abhydrolase_6"/>
    <property type="match status" value="1"/>
</dbReference>
<gene>
    <name evidence="2" type="ORF">M5G21_27470</name>
</gene>
<organism evidence="2 3">
    <name type="scientific">Pseudomonas shahriarae</name>
    <dbReference type="NCBI Taxonomy" id="2745512"/>
    <lineage>
        <taxon>Bacteria</taxon>
        <taxon>Pseudomonadati</taxon>
        <taxon>Pseudomonadota</taxon>
        <taxon>Gammaproteobacteria</taxon>
        <taxon>Pseudomonadales</taxon>
        <taxon>Pseudomonadaceae</taxon>
        <taxon>Pseudomonas</taxon>
    </lineage>
</organism>
<reference evidence="2" key="1">
    <citation type="submission" date="2022-05" db="EMBL/GenBank/DDBJ databases">
        <title>Novel Pseudomonas spp. Isolated from a Rainbow Trout Aquaculture Facility.</title>
        <authorList>
            <person name="Testerman T."/>
            <person name="Graf J."/>
        </authorList>
    </citation>
    <scope>NUCLEOTIDE SEQUENCE</scope>
    <source>
        <strain evidence="2">ID1050</strain>
    </source>
</reference>
<dbReference type="InterPro" id="IPR050228">
    <property type="entry name" value="Carboxylesterase_BioH"/>
</dbReference>
<dbReference type="PANTHER" id="PTHR43194">
    <property type="entry name" value="HYDROLASE ALPHA/BETA FOLD FAMILY"/>
    <property type="match status" value="1"/>
</dbReference>
<dbReference type="PANTHER" id="PTHR43194:SF5">
    <property type="entry name" value="PIMELOYL-[ACYL-CARRIER PROTEIN] METHYL ESTER ESTERASE"/>
    <property type="match status" value="1"/>
</dbReference>
<dbReference type="GeneID" id="97823545"/>
<dbReference type="InterPro" id="IPR029058">
    <property type="entry name" value="AB_hydrolase_fold"/>
</dbReference>
<dbReference type="RefSeq" id="WP_057958248.1">
    <property type="nucleotide sequence ID" value="NZ_CP077085.1"/>
</dbReference>
<dbReference type="GO" id="GO:0016787">
    <property type="term" value="F:hydrolase activity"/>
    <property type="evidence" value="ECO:0007669"/>
    <property type="project" value="UniProtKB-KW"/>
</dbReference>
<accession>A0ABT5NM77</accession>
<evidence type="ECO:0000313" key="2">
    <source>
        <dbReference type="EMBL" id="MDD0988703.1"/>
    </source>
</evidence>
<keyword evidence="3" id="KW-1185">Reference proteome</keyword>
<evidence type="ECO:0000313" key="3">
    <source>
        <dbReference type="Proteomes" id="UP001148189"/>
    </source>
</evidence>
<dbReference type="EMBL" id="JAMDHD010000057">
    <property type="protein sequence ID" value="MDD0988703.1"/>
    <property type="molecule type" value="Genomic_DNA"/>
</dbReference>
<dbReference type="Proteomes" id="UP001148189">
    <property type="component" value="Unassembled WGS sequence"/>
</dbReference>
<dbReference type="InterPro" id="IPR000073">
    <property type="entry name" value="AB_hydrolase_1"/>
</dbReference>
<comment type="caution">
    <text evidence="2">The sequence shown here is derived from an EMBL/GenBank/DDBJ whole genome shotgun (WGS) entry which is preliminary data.</text>
</comment>
<keyword evidence="2" id="KW-0378">Hydrolase</keyword>
<name>A0ABT5NM77_9PSED</name>